<dbReference type="Gene3D" id="1.20.1090.10">
    <property type="entry name" value="Dehydroquinate synthase-like - alpha domain"/>
    <property type="match status" value="1"/>
</dbReference>
<dbReference type="GO" id="GO:1990002">
    <property type="term" value="F:methylglyoxal reductase (NADPH) (acetol producing) activity"/>
    <property type="evidence" value="ECO:0007669"/>
    <property type="project" value="TreeGrafter"/>
</dbReference>
<evidence type="ECO:0000256" key="1">
    <source>
        <dbReference type="ARBA" id="ARBA00023002"/>
    </source>
</evidence>
<dbReference type="PROSITE" id="PS00060">
    <property type="entry name" value="ADH_IRON_2"/>
    <property type="match status" value="1"/>
</dbReference>
<proteinExistence type="predicted"/>
<protein>
    <submittedName>
        <fullName evidence="4">Iron-containing alcohol dehydrogenase</fullName>
    </submittedName>
</protein>
<evidence type="ECO:0000313" key="5">
    <source>
        <dbReference type="Proteomes" id="UP000651482"/>
    </source>
</evidence>
<dbReference type="RefSeq" id="WP_249320043.1">
    <property type="nucleotide sequence ID" value="NZ_JACRSN010000017.1"/>
</dbReference>
<reference evidence="4" key="1">
    <citation type="submission" date="2020-08" db="EMBL/GenBank/DDBJ databases">
        <title>Genome public.</title>
        <authorList>
            <person name="Liu C."/>
            <person name="Sun Q."/>
        </authorList>
    </citation>
    <scope>NUCLEOTIDE SEQUENCE</scope>
    <source>
        <strain evidence="4">NSJ-40</strain>
    </source>
</reference>
<name>A0A926DAV6_9FIRM</name>
<dbReference type="AlphaFoldDB" id="A0A926DAV6"/>
<dbReference type="PANTHER" id="PTHR43633:SF1">
    <property type="entry name" value="ALCOHOL DEHYDROGENASE YQHD"/>
    <property type="match status" value="1"/>
</dbReference>
<feature type="domain" description="Alcohol dehydrogenase iron-type/glycerol dehydrogenase GldA" evidence="2">
    <location>
        <begin position="9"/>
        <end position="178"/>
    </location>
</feature>
<evidence type="ECO:0000259" key="3">
    <source>
        <dbReference type="Pfam" id="PF25137"/>
    </source>
</evidence>
<dbReference type="InterPro" id="IPR056798">
    <property type="entry name" value="ADH_Fe_C"/>
</dbReference>
<sequence length="390" mass="42199">MDNFTFWSPTLFEFGKGSEEKTGELIRLFGGSKVLVHFGGGSVKRNGVLARVEDSLCKAGLPFVELGGVKPNPRSGLVYEGIALCRKENVDFILAVGGGSVIDSAKAIAIGVPYTGDFWDFYSGKAAVKSSLPIGTVLTIAAAGSEGSAGSVITQEETNLKRAAGNECMRPKFSVLNPAFTCTLPAYQTACGITDIMAHVCERYFTNTRHVETTDRLCEAVLKAVIEEAPKVLANPNDYEARANILWAGTIAHNDLCGVGRTQDWNSHDIEHELSGLYDVAHGAGLSVIMPAWMQHVYQHDIPRFAQFAVRVWGCDMHFDDPEATAKEGIARFRAFLTAIGMPATFSDIGAKAEDIPILVKNLGVTEEKPRAGFMQLAPHDVEAIYRLAL</sequence>
<comment type="caution">
    <text evidence="4">The sequence shown here is derived from an EMBL/GenBank/DDBJ whole genome shotgun (WGS) entry which is preliminary data.</text>
</comment>
<dbReference type="InterPro" id="IPR001670">
    <property type="entry name" value="ADH_Fe/GldA"/>
</dbReference>
<accession>A0A926DAV6</accession>
<feature type="domain" description="Fe-containing alcohol dehydrogenase-like C-terminal" evidence="3">
    <location>
        <begin position="190"/>
        <end position="389"/>
    </location>
</feature>
<dbReference type="Pfam" id="PF25137">
    <property type="entry name" value="ADH_Fe_C"/>
    <property type="match status" value="1"/>
</dbReference>
<keyword evidence="5" id="KW-1185">Reference proteome</keyword>
<dbReference type="GO" id="GO:1990362">
    <property type="term" value="F:butanol dehydrogenase (NAD+) activity"/>
    <property type="evidence" value="ECO:0007669"/>
    <property type="project" value="InterPro"/>
</dbReference>
<dbReference type="SUPFAM" id="SSF56796">
    <property type="entry name" value="Dehydroquinate synthase-like"/>
    <property type="match status" value="1"/>
</dbReference>
<dbReference type="PANTHER" id="PTHR43633">
    <property type="entry name" value="ALCOHOL DEHYDROGENASE YQHD"/>
    <property type="match status" value="1"/>
</dbReference>
<keyword evidence="1" id="KW-0560">Oxidoreductase</keyword>
<dbReference type="GO" id="GO:0046872">
    <property type="term" value="F:metal ion binding"/>
    <property type="evidence" value="ECO:0007669"/>
    <property type="project" value="InterPro"/>
</dbReference>
<organism evidence="4 5">
    <name type="scientific">Yeguia hominis</name>
    <dbReference type="NCBI Taxonomy" id="2763662"/>
    <lineage>
        <taxon>Bacteria</taxon>
        <taxon>Bacillati</taxon>
        <taxon>Bacillota</taxon>
        <taxon>Clostridia</taxon>
        <taxon>Eubacteriales</taxon>
        <taxon>Yeguiaceae</taxon>
        <taxon>Yeguia</taxon>
    </lineage>
</organism>
<dbReference type="InterPro" id="IPR018211">
    <property type="entry name" value="ADH_Fe_CS"/>
</dbReference>
<dbReference type="FunFam" id="3.40.50.1970:FF:000003">
    <property type="entry name" value="Alcohol dehydrogenase, iron-containing"/>
    <property type="match status" value="1"/>
</dbReference>
<evidence type="ECO:0000313" key="4">
    <source>
        <dbReference type="EMBL" id="MBC8534459.1"/>
    </source>
</evidence>
<dbReference type="CDD" id="cd08187">
    <property type="entry name" value="BDH"/>
    <property type="match status" value="1"/>
</dbReference>
<dbReference type="InterPro" id="IPR044731">
    <property type="entry name" value="BDH-like"/>
</dbReference>
<dbReference type="Pfam" id="PF00465">
    <property type="entry name" value="Fe-ADH"/>
    <property type="match status" value="1"/>
</dbReference>
<dbReference type="GO" id="GO:0008106">
    <property type="term" value="F:alcohol dehydrogenase (NADP+) activity"/>
    <property type="evidence" value="ECO:0007669"/>
    <property type="project" value="TreeGrafter"/>
</dbReference>
<evidence type="ECO:0000259" key="2">
    <source>
        <dbReference type="Pfam" id="PF00465"/>
    </source>
</evidence>
<gene>
    <name evidence="4" type="ORF">IAG03_10770</name>
</gene>
<dbReference type="GO" id="GO:0005829">
    <property type="term" value="C:cytosol"/>
    <property type="evidence" value="ECO:0007669"/>
    <property type="project" value="TreeGrafter"/>
</dbReference>
<dbReference type="Proteomes" id="UP000651482">
    <property type="component" value="Unassembled WGS sequence"/>
</dbReference>
<dbReference type="EMBL" id="JACRSN010000017">
    <property type="protein sequence ID" value="MBC8534459.1"/>
    <property type="molecule type" value="Genomic_DNA"/>
</dbReference>
<dbReference type="Gene3D" id="3.40.50.1970">
    <property type="match status" value="1"/>
</dbReference>